<proteinExistence type="predicted"/>
<sequence length="146" mass="15771">MLFLSSNTRRISSSPQALLHLLISSSLTFPSRFFHPKKAPPTPPLGDSVLHDQFCYDGPIMCHQPMEDNPSGALPVDNWAFVSGVNGQLNGFGGGSFCTDFEPNCASFRRFCFLQSIAEACLWSCGICGGFGGIAGGFGQFGKKRR</sequence>
<evidence type="ECO:0000313" key="1">
    <source>
        <dbReference type="Proteomes" id="UP000887572"/>
    </source>
</evidence>
<evidence type="ECO:0000313" key="2">
    <source>
        <dbReference type="WBParaSite" id="Gr19_v10_g2862.t1"/>
    </source>
</evidence>
<keyword evidence="1" id="KW-1185">Reference proteome</keyword>
<dbReference type="WBParaSite" id="Gr19_v10_g2862.t1">
    <property type="protein sequence ID" value="Gr19_v10_g2862.t1"/>
    <property type="gene ID" value="Gr19_v10_g2862"/>
</dbReference>
<protein>
    <submittedName>
        <fullName evidence="2">Uncharacterized protein</fullName>
    </submittedName>
</protein>
<organism evidence="1 2">
    <name type="scientific">Globodera rostochiensis</name>
    <name type="common">Golden nematode worm</name>
    <name type="synonym">Heterodera rostochiensis</name>
    <dbReference type="NCBI Taxonomy" id="31243"/>
    <lineage>
        <taxon>Eukaryota</taxon>
        <taxon>Metazoa</taxon>
        <taxon>Ecdysozoa</taxon>
        <taxon>Nematoda</taxon>
        <taxon>Chromadorea</taxon>
        <taxon>Rhabditida</taxon>
        <taxon>Tylenchina</taxon>
        <taxon>Tylenchomorpha</taxon>
        <taxon>Tylenchoidea</taxon>
        <taxon>Heteroderidae</taxon>
        <taxon>Heteroderinae</taxon>
        <taxon>Globodera</taxon>
    </lineage>
</organism>
<reference evidence="2" key="1">
    <citation type="submission" date="2022-11" db="UniProtKB">
        <authorList>
            <consortium name="WormBaseParasite"/>
        </authorList>
    </citation>
    <scope>IDENTIFICATION</scope>
</reference>
<accession>A0A914HMI1</accession>
<name>A0A914HMI1_GLORO</name>
<dbReference type="AlphaFoldDB" id="A0A914HMI1"/>
<dbReference type="Proteomes" id="UP000887572">
    <property type="component" value="Unplaced"/>
</dbReference>